<sequence length="40" mass="4266">MVTHFPSPALPGSGIVGMISARFVKAPLMILRANVDDLKD</sequence>
<organism evidence="1 2">
    <name type="scientific">Belliella buryatensis</name>
    <dbReference type="NCBI Taxonomy" id="1500549"/>
    <lineage>
        <taxon>Bacteria</taxon>
        <taxon>Pseudomonadati</taxon>
        <taxon>Bacteroidota</taxon>
        <taxon>Cytophagia</taxon>
        <taxon>Cytophagales</taxon>
        <taxon>Cyclobacteriaceae</taxon>
        <taxon>Belliella</taxon>
    </lineage>
</organism>
<evidence type="ECO:0000313" key="2">
    <source>
        <dbReference type="Proteomes" id="UP000198480"/>
    </source>
</evidence>
<evidence type="ECO:0000313" key="1">
    <source>
        <dbReference type="EMBL" id="SNS07855.1"/>
    </source>
</evidence>
<dbReference type="EMBL" id="FZOK01000003">
    <property type="protein sequence ID" value="SNS07855.1"/>
    <property type="molecule type" value="Genomic_DNA"/>
</dbReference>
<dbReference type="AlphaFoldDB" id="A0A239BIC0"/>
<dbReference type="Proteomes" id="UP000198480">
    <property type="component" value="Unassembled WGS sequence"/>
</dbReference>
<gene>
    <name evidence="1" type="ORF">SAMN06295967_10329</name>
</gene>
<accession>A0A239BIC0</accession>
<keyword evidence="2" id="KW-1185">Reference proteome</keyword>
<reference evidence="2" key="1">
    <citation type="submission" date="2017-06" db="EMBL/GenBank/DDBJ databases">
        <authorList>
            <person name="Varghese N."/>
            <person name="Submissions S."/>
        </authorList>
    </citation>
    <scope>NUCLEOTIDE SEQUENCE [LARGE SCALE GENOMIC DNA]</scope>
    <source>
        <strain evidence="2">5C</strain>
    </source>
</reference>
<protein>
    <submittedName>
        <fullName evidence="1">Uncharacterized protein</fullName>
    </submittedName>
</protein>
<proteinExistence type="predicted"/>
<name>A0A239BIC0_9BACT</name>